<keyword evidence="3" id="KW-0540">Nuclease</keyword>
<feature type="transmembrane region" description="Helical" evidence="1">
    <location>
        <begin position="42"/>
        <end position="64"/>
    </location>
</feature>
<dbReference type="InterPro" id="IPR051916">
    <property type="entry name" value="GPI-anchor_lipid_remodeler"/>
</dbReference>
<keyword evidence="3" id="KW-0269">Exonuclease</keyword>
<dbReference type="GO" id="GO:0004527">
    <property type="term" value="F:exonuclease activity"/>
    <property type="evidence" value="ECO:0007669"/>
    <property type="project" value="UniProtKB-KW"/>
</dbReference>
<name>A0A2T5J8V1_9SPHI</name>
<reference evidence="3 4" key="1">
    <citation type="submission" date="2018-04" db="EMBL/GenBank/DDBJ databases">
        <title>Genomic Encyclopedia of Archaeal and Bacterial Type Strains, Phase II (KMG-II): from individual species to whole genera.</title>
        <authorList>
            <person name="Goeker M."/>
        </authorList>
    </citation>
    <scope>NUCLEOTIDE SEQUENCE [LARGE SCALE GENOMIC DNA]</scope>
    <source>
        <strain evidence="3 4">DSM 26809</strain>
    </source>
</reference>
<organism evidence="3 4">
    <name type="scientific">Mucilaginibacter yixingensis</name>
    <dbReference type="NCBI Taxonomy" id="1295612"/>
    <lineage>
        <taxon>Bacteria</taxon>
        <taxon>Pseudomonadati</taxon>
        <taxon>Bacteroidota</taxon>
        <taxon>Sphingobacteriia</taxon>
        <taxon>Sphingobacteriales</taxon>
        <taxon>Sphingobacteriaceae</taxon>
        <taxon>Mucilaginibacter</taxon>
    </lineage>
</organism>
<dbReference type="InterPro" id="IPR005135">
    <property type="entry name" value="Endo/exonuclease/phosphatase"/>
</dbReference>
<accession>A0A2T5J8V1</accession>
<dbReference type="GO" id="GO:0006506">
    <property type="term" value="P:GPI anchor biosynthetic process"/>
    <property type="evidence" value="ECO:0007669"/>
    <property type="project" value="TreeGrafter"/>
</dbReference>
<evidence type="ECO:0000259" key="2">
    <source>
        <dbReference type="Pfam" id="PF03372"/>
    </source>
</evidence>
<dbReference type="GO" id="GO:0016020">
    <property type="term" value="C:membrane"/>
    <property type="evidence" value="ECO:0007669"/>
    <property type="project" value="GOC"/>
</dbReference>
<keyword evidence="4" id="KW-1185">Reference proteome</keyword>
<dbReference type="RefSeq" id="WP_107829371.1">
    <property type="nucleotide sequence ID" value="NZ_CP160205.1"/>
</dbReference>
<dbReference type="PANTHER" id="PTHR14859">
    <property type="entry name" value="CALCOFLUOR WHITE HYPERSENSITIVE PROTEIN PRECURSOR"/>
    <property type="match status" value="1"/>
</dbReference>
<dbReference type="SUPFAM" id="SSF56219">
    <property type="entry name" value="DNase I-like"/>
    <property type="match status" value="1"/>
</dbReference>
<feature type="transmembrane region" description="Helical" evidence="1">
    <location>
        <begin position="71"/>
        <end position="90"/>
    </location>
</feature>
<comment type="caution">
    <text evidence="3">The sequence shown here is derived from an EMBL/GenBank/DDBJ whole genome shotgun (WGS) entry which is preliminary data.</text>
</comment>
<gene>
    <name evidence="3" type="ORF">C8P68_105396</name>
</gene>
<dbReference type="PANTHER" id="PTHR14859:SF15">
    <property type="entry name" value="ENDONUCLEASE_EXONUCLEASE_PHOSPHATASE DOMAIN-CONTAINING PROTEIN"/>
    <property type="match status" value="1"/>
</dbReference>
<evidence type="ECO:0000313" key="3">
    <source>
        <dbReference type="EMBL" id="PTQ95885.1"/>
    </source>
</evidence>
<keyword evidence="3" id="KW-0255">Endonuclease</keyword>
<dbReference type="Proteomes" id="UP000244168">
    <property type="component" value="Unassembled WGS sequence"/>
</dbReference>
<keyword evidence="1" id="KW-1133">Transmembrane helix</keyword>
<feature type="domain" description="Endonuclease/exonuclease/phosphatase" evidence="2">
    <location>
        <begin position="110"/>
        <end position="359"/>
    </location>
</feature>
<dbReference type="Pfam" id="PF03372">
    <property type="entry name" value="Exo_endo_phos"/>
    <property type="match status" value="1"/>
</dbReference>
<dbReference type="CDD" id="cd09084">
    <property type="entry name" value="EEP-2"/>
    <property type="match status" value="1"/>
</dbReference>
<evidence type="ECO:0000313" key="4">
    <source>
        <dbReference type="Proteomes" id="UP000244168"/>
    </source>
</evidence>
<dbReference type="AlphaFoldDB" id="A0A2T5J8V1"/>
<dbReference type="EMBL" id="QAOQ01000005">
    <property type="protein sequence ID" value="PTQ95885.1"/>
    <property type="molecule type" value="Genomic_DNA"/>
</dbReference>
<proteinExistence type="predicted"/>
<protein>
    <submittedName>
        <fullName evidence="3">Endonuclease/exonuclease/phosphatase family metal-dependent hydrolase</fullName>
    </submittedName>
</protein>
<dbReference type="OrthoDB" id="635146at2"/>
<keyword evidence="3" id="KW-0378">Hydrolase</keyword>
<keyword evidence="1" id="KW-0472">Membrane</keyword>
<keyword evidence="1" id="KW-0812">Transmembrane</keyword>
<sequence>MIVKKRLTFFDKLILALNCAAVVAMLLSYLAPVADPRKYWPIAFFGLAYPFILIATLIFIPYWWMRKRTRWALLSVITILIGWGILNNNIGLRFPSKLTLRDSNTIRVMNYNVHGFRKPGLEDYKVVTRHDAFQLIAHEKPTIFCSEEFYSRRRGRFATVDSIKKILGADYAYFATFPADRKEGVGMGIISVYPIINTGVIKLTGDYDINQCIWADMKKGTQTFRVYAVHLQSIHLEFEDYDYIKDVSRGKTDMQNSRRIGSKLKHAFEERARQVMLVRESMDACPYPFLIAGDFNDTPSSFAVNQMAKGLKNAFREKGSGLGRTYNGNFPNYQIDYIMASKQFDVLTYGVIRKKLSDHYPVYSDLVLRP</sequence>
<dbReference type="Gene3D" id="3.60.10.10">
    <property type="entry name" value="Endonuclease/exonuclease/phosphatase"/>
    <property type="match status" value="1"/>
</dbReference>
<evidence type="ECO:0000256" key="1">
    <source>
        <dbReference type="SAM" id="Phobius"/>
    </source>
</evidence>
<dbReference type="InterPro" id="IPR036691">
    <property type="entry name" value="Endo/exonu/phosph_ase_sf"/>
</dbReference>
<dbReference type="GO" id="GO:0004519">
    <property type="term" value="F:endonuclease activity"/>
    <property type="evidence" value="ECO:0007669"/>
    <property type="project" value="UniProtKB-KW"/>
</dbReference>
<feature type="transmembrane region" description="Helical" evidence="1">
    <location>
        <begin position="12"/>
        <end position="30"/>
    </location>
</feature>